<dbReference type="PANTHER" id="PTHR43792">
    <property type="entry name" value="GNAT FAMILY, PUTATIVE (AFU_ORTHOLOGUE AFUA_3G00765)-RELATED-RELATED"/>
    <property type="match status" value="1"/>
</dbReference>
<feature type="domain" description="N-acetyltransferase" evidence="1">
    <location>
        <begin position="8"/>
        <end position="169"/>
    </location>
</feature>
<dbReference type="STRING" id="1646377.BS640_14295"/>
<dbReference type="PANTHER" id="PTHR43792:SF16">
    <property type="entry name" value="N-ACETYLTRANSFERASE DOMAIN-CONTAINING PROTEIN"/>
    <property type="match status" value="1"/>
</dbReference>
<dbReference type="SUPFAM" id="SSF55729">
    <property type="entry name" value="Acyl-CoA N-acyltransferases (Nat)"/>
    <property type="match status" value="1"/>
</dbReference>
<evidence type="ECO:0000259" key="1">
    <source>
        <dbReference type="PROSITE" id="PS51186"/>
    </source>
</evidence>
<dbReference type="Gene3D" id="3.40.630.30">
    <property type="match status" value="1"/>
</dbReference>
<dbReference type="RefSeq" id="WP_017491817.1">
    <property type="nucleotide sequence ID" value="NZ_CAUQAZ010000008.1"/>
</dbReference>
<dbReference type="Proteomes" id="UP000192536">
    <property type="component" value="Unassembled WGS sequence"/>
</dbReference>
<dbReference type="InterPro" id="IPR000182">
    <property type="entry name" value="GNAT_dom"/>
</dbReference>
<evidence type="ECO:0000313" key="3">
    <source>
        <dbReference type="Proteomes" id="UP000192536"/>
    </source>
</evidence>
<keyword evidence="3" id="KW-1185">Reference proteome</keyword>
<comment type="caution">
    <text evidence="2">The sequence shown here is derived from an EMBL/GenBank/DDBJ whole genome shotgun (WGS) entry which is preliminary data.</text>
</comment>
<dbReference type="GO" id="GO:0016747">
    <property type="term" value="F:acyltransferase activity, transferring groups other than amino-acyl groups"/>
    <property type="evidence" value="ECO:0007669"/>
    <property type="project" value="InterPro"/>
</dbReference>
<dbReference type="EMBL" id="MRWE01000023">
    <property type="protein sequence ID" value="ORJ24827.1"/>
    <property type="molecule type" value="Genomic_DNA"/>
</dbReference>
<protein>
    <submittedName>
        <fullName evidence="2">GNAT family N-acetyltransferase</fullName>
    </submittedName>
</protein>
<reference evidence="2 3" key="1">
    <citation type="journal article" date="2017" name="Int. J. Syst. Evol. Microbiol.">
        <title>Rouxiella badensis sp. nov. and Rouxiella silvae sp. nov. isolated from peat bog soil in Germany and emendation of the genus description.</title>
        <authorList>
            <person name="Le Fleche-Mateos A."/>
            <person name="Kugler J.H."/>
            <person name="Hansen S.H."/>
            <person name="Syldatk C."/>
            <person name="Hausmann R."/>
            <person name="Lomprez F."/>
            <person name="Vandenbogaert M."/>
            <person name="Manuguerra J.C."/>
            <person name="Grimont P.A."/>
        </authorList>
    </citation>
    <scope>NUCLEOTIDE SEQUENCE [LARGE SCALE GENOMIC DNA]</scope>
    <source>
        <strain evidence="2 3">DSM 100043</strain>
    </source>
</reference>
<evidence type="ECO:0000313" key="2">
    <source>
        <dbReference type="EMBL" id="ORJ24827.1"/>
    </source>
</evidence>
<dbReference type="PROSITE" id="PS51186">
    <property type="entry name" value="GNAT"/>
    <property type="match status" value="1"/>
</dbReference>
<dbReference type="InterPro" id="IPR016181">
    <property type="entry name" value="Acyl_CoA_acyltransferase"/>
</dbReference>
<organism evidence="2 3">
    <name type="scientific">Rouxiella badensis</name>
    <dbReference type="NCBI Taxonomy" id="1646377"/>
    <lineage>
        <taxon>Bacteria</taxon>
        <taxon>Pseudomonadati</taxon>
        <taxon>Pseudomonadota</taxon>
        <taxon>Gammaproteobacteria</taxon>
        <taxon>Enterobacterales</taxon>
        <taxon>Yersiniaceae</taxon>
        <taxon>Rouxiella</taxon>
    </lineage>
</organism>
<sequence length="178" mass="20107">MHLESARLTFRPVRHSDVEDLYRIYGDPATNTFNPAGPYPSLTYTQAVLERWIAQWARDGFGQMAIATRLNPHRIIGFAGLSVREFDGETVNNLGYRFATEAWGQGFATEASLRLTRFGFEELKLKKISAAVRENHLDSLNVLEKSGLRRSGKVTDVKDAPASLVFTITSDQWFERPV</sequence>
<name>A0A1X0WDI2_9GAMM</name>
<dbReference type="GeneID" id="93564922"/>
<dbReference type="Pfam" id="PF13302">
    <property type="entry name" value="Acetyltransf_3"/>
    <property type="match status" value="1"/>
</dbReference>
<dbReference type="InterPro" id="IPR051531">
    <property type="entry name" value="N-acetyltransferase"/>
</dbReference>
<keyword evidence="2" id="KW-0808">Transferase</keyword>
<dbReference type="AlphaFoldDB" id="A0A1X0WDI2"/>
<proteinExistence type="predicted"/>
<gene>
    <name evidence="2" type="ORF">BS640_14295</name>
</gene>
<accession>A0A1X0WDI2</accession>